<name>A0ABT1T4B0_9SPHI</name>
<dbReference type="PANTHER" id="PTHR45036:SF1">
    <property type="entry name" value="METHYLTRANSFERASE LIKE 7A"/>
    <property type="match status" value="1"/>
</dbReference>
<dbReference type="Pfam" id="PF08241">
    <property type="entry name" value="Methyltransf_11"/>
    <property type="match status" value="1"/>
</dbReference>
<dbReference type="InterPro" id="IPR013216">
    <property type="entry name" value="Methyltransf_11"/>
</dbReference>
<keyword evidence="2" id="KW-0808">Transferase</keyword>
<sequence length="196" mass="23007">MNNQTDHFYNKFSFLYPLVDVFLKPQKKVLFDEINRLPEGNLLEIGVGNGAHFHLYKKHKVVGIDTSAAMLEIARKKCCENIKVFKMDGKALLFYDEEFDYVVLSHVIAVVDDPEQLLKEVLRVLKPQGQVFILNHFTPNNWLRHFDRAFGMISKFFHFKSVFCIDEITTIKKFILLKEVHFGLASYFKLLIYQKK</sequence>
<dbReference type="Gene3D" id="3.40.50.150">
    <property type="entry name" value="Vaccinia Virus protein VP39"/>
    <property type="match status" value="1"/>
</dbReference>
<dbReference type="EMBL" id="JANHOH010000002">
    <property type="protein sequence ID" value="MCQ6959106.1"/>
    <property type="molecule type" value="Genomic_DNA"/>
</dbReference>
<organism evidence="2 3">
    <name type="scientific">Mucilaginibacter aquariorum</name>
    <dbReference type="NCBI Taxonomy" id="2967225"/>
    <lineage>
        <taxon>Bacteria</taxon>
        <taxon>Pseudomonadati</taxon>
        <taxon>Bacteroidota</taxon>
        <taxon>Sphingobacteriia</taxon>
        <taxon>Sphingobacteriales</taxon>
        <taxon>Sphingobacteriaceae</taxon>
        <taxon>Mucilaginibacter</taxon>
    </lineage>
</organism>
<accession>A0ABT1T4B0</accession>
<dbReference type="GO" id="GO:0032259">
    <property type="term" value="P:methylation"/>
    <property type="evidence" value="ECO:0007669"/>
    <property type="project" value="UniProtKB-KW"/>
</dbReference>
<keyword evidence="2" id="KW-0489">Methyltransferase</keyword>
<reference evidence="2 3" key="1">
    <citation type="submission" date="2022-07" db="EMBL/GenBank/DDBJ databases">
        <title>Mucilaginibacter sp. JC4.</title>
        <authorList>
            <person name="Le V."/>
            <person name="Ko S.-R."/>
            <person name="Ahn C.-Y."/>
            <person name="Oh H.-M."/>
        </authorList>
    </citation>
    <scope>NUCLEOTIDE SEQUENCE [LARGE SCALE GENOMIC DNA]</scope>
    <source>
        <strain evidence="2 3">JC4</strain>
    </source>
</reference>
<dbReference type="InterPro" id="IPR029063">
    <property type="entry name" value="SAM-dependent_MTases_sf"/>
</dbReference>
<dbReference type="InterPro" id="IPR052356">
    <property type="entry name" value="Thiol_S-MT"/>
</dbReference>
<dbReference type="Proteomes" id="UP001204376">
    <property type="component" value="Unassembled WGS sequence"/>
</dbReference>
<feature type="domain" description="Methyltransferase type 11" evidence="1">
    <location>
        <begin position="43"/>
        <end position="133"/>
    </location>
</feature>
<gene>
    <name evidence="2" type="ORF">NPE20_14110</name>
</gene>
<protein>
    <submittedName>
        <fullName evidence="2">Class I SAM-dependent methyltransferase</fullName>
    </submittedName>
</protein>
<dbReference type="CDD" id="cd02440">
    <property type="entry name" value="AdoMet_MTases"/>
    <property type="match status" value="1"/>
</dbReference>
<dbReference type="RefSeq" id="WP_256539298.1">
    <property type="nucleotide sequence ID" value="NZ_JANHOH010000002.1"/>
</dbReference>
<evidence type="ECO:0000259" key="1">
    <source>
        <dbReference type="Pfam" id="PF08241"/>
    </source>
</evidence>
<dbReference type="GO" id="GO:0008168">
    <property type="term" value="F:methyltransferase activity"/>
    <property type="evidence" value="ECO:0007669"/>
    <property type="project" value="UniProtKB-KW"/>
</dbReference>
<dbReference type="SUPFAM" id="SSF53335">
    <property type="entry name" value="S-adenosyl-L-methionine-dependent methyltransferases"/>
    <property type="match status" value="1"/>
</dbReference>
<evidence type="ECO:0000313" key="3">
    <source>
        <dbReference type="Proteomes" id="UP001204376"/>
    </source>
</evidence>
<dbReference type="PANTHER" id="PTHR45036">
    <property type="entry name" value="METHYLTRANSFERASE LIKE 7B"/>
    <property type="match status" value="1"/>
</dbReference>
<proteinExistence type="predicted"/>
<comment type="caution">
    <text evidence="2">The sequence shown here is derived from an EMBL/GenBank/DDBJ whole genome shotgun (WGS) entry which is preliminary data.</text>
</comment>
<evidence type="ECO:0000313" key="2">
    <source>
        <dbReference type="EMBL" id="MCQ6959106.1"/>
    </source>
</evidence>
<keyword evidence="3" id="KW-1185">Reference proteome</keyword>